<proteinExistence type="predicted"/>
<feature type="domain" description="VWFA" evidence="2">
    <location>
        <begin position="352"/>
        <end position="543"/>
    </location>
</feature>
<evidence type="ECO:0000259" key="2">
    <source>
        <dbReference type="PROSITE" id="PS50234"/>
    </source>
</evidence>
<evidence type="ECO:0000313" key="4">
    <source>
        <dbReference type="Proteomes" id="UP000741013"/>
    </source>
</evidence>
<dbReference type="Pfam" id="PF13531">
    <property type="entry name" value="SBP_bac_11"/>
    <property type="match status" value="1"/>
</dbReference>
<keyword evidence="4" id="KW-1185">Reference proteome</keyword>
<keyword evidence="1" id="KW-0732">Signal</keyword>
<dbReference type="EMBL" id="JAGGMS010000001">
    <property type="protein sequence ID" value="MBP2182833.1"/>
    <property type="molecule type" value="Genomic_DNA"/>
</dbReference>
<gene>
    <name evidence="3" type="ORF">JOM49_004359</name>
</gene>
<feature type="signal peptide" evidence="1">
    <location>
        <begin position="1"/>
        <end position="18"/>
    </location>
</feature>
<dbReference type="PROSITE" id="PS50234">
    <property type="entry name" value="VWFA"/>
    <property type="match status" value="1"/>
</dbReference>
<dbReference type="SUPFAM" id="SSF53850">
    <property type="entry name" value="Periplasmic binding protein-like II"/>
    <property type="match status" value="1"/>
</dbReference>
<dbReference type="Pfam" id="PF00092">
    <property type="entry name" value="VWA"/>
    <property type="match status" value="1"/>
</dbReference>
<dbReference type="RefSeq" id="WP_209666085.1">
    <property type="nucleotide sequence ID" value="NZ_JAGGMS010000001.1"/>
</dbReference>
<sequence>MRKLIAFAVAVACAATLAACDTGQGADPEHPAGPPQPGTLRVLAGSELEDLNPVLEEAAKATGVTVNFSFTGTLEGTELLANGGADGKYDALWFSSNRYPQGIPGAAGRLGNQTKIMSSPVVLGLSTSAARRLGWAGRPVSWAEIAEQAGNQAFTYGMTDPSASNSGFSALVGVASALAGTGSAIDAGQIGAVTPALTEFFTAQALSAGSSGWLSEAYQRRAIGQEPGAKVDGLINYESVLLSMNAGGKLPEPLTLIYPSDGVVTADYPLTLLNNTGDDARAAYQKLTEHLRSPEAQRRIMETTQRRPVVPGVPLGPQFGSQSLVELPFPATQEAFDALLSAYFDKIRRPSRTLYVLDTSGSMAGDRITALRSALVGLTGADGSLTGRYRKFRSREEITMLPFDTGPEQPRTFTVPEQDPQPALDQVKAFAEGLAADGGTAIYDSLKRGYQVLSPLVSQDANRFTSIVLMTDGENTDGSDAASFEAALPGMPENVRGVPVFTVLFGEGNVDQLNRVASLTGGKVFDARDTDLGKVFQEIRGYQ</sequence>
<dbReference type="SMART" id="SM00327">
    <property type="entry name" value="VWA"/>
    <property type="match status" value="1"/>
</dbReference>
<evidence type="ECO:0000256" key="1">
    <source>
        <dbReference type="SAM" id="SignalP"/>
    </source>
</evidence>
<protein>
    <submittedName>
        <fullName evidence="3">Ca-activated chloride channel family protein</fullName>
    </submittedName>
</protein>
<dbReference type="CDD" id="cd00198">
    <property type="entry name" value="vWFA"/>
    <property type="match status" value="1"/>
</dbReference>
<dbReference type="InterPro" id="IPR036465">
    <property type="entry name" value="vWFA_dom_sf"/>
</dbReference>
<dbReference type="PROSITE" id="PS51257">
    <property type="entry name" value="PROKAR_LIPOPROTEIN"/>
    <property type="match status" value="1"/>
</dbReference>
<evidence type="ECO:0000313" key="3">
    <source>
        <dbReference type="EMBL" id="MBP2182833.1"/>
    </source>
</evidence>
<dbReference type="Gene3D" id="3.40.50.410">
    <property type="entry name" value="von Willebrand factor, type A domain"/>
    <property type="match status" value="1"/>
</dbReference>
<organism evidence="3 4">
    <name type="scientific">Amycolatopsis magusensis</name>
    <dbReference type="NCBI Taxonomy" id="882444"/>
    <lineage>
        <taxon>Bacteria</taxon>
        <taxon>Bacillati</taxon>
        <taxon>Actinomycetota</taxon>
        <taxon>Actinomycetes</taxon>
        <taxon>Pseudonocardiales</taxon>
        <taxon>Pseudonocardiaceae</taxon>
        <taxon>Amycolatopsis</taxon>
    </lineage>
</organism>
<accession>A0ABS4PU51</accession>
<comment type="caution">
    <text evidence="3">The sequence shown here is derived from an EMBL/GenBank/DDBJ whole genome shotgun (WGS) entry which is preliminary data.</text>
</comment>
<dbReference type="SUPFAM" id="SSF53300">
    <property type="entry name" value="vWA-like"/>
    <property type="match status" value="1"/>
</dbReference>
<reference evidence="3 4" key="1">
    <citation type="submission" date="2021-03" db="EMBL/GenBank/DDBJ databases">
        <title>Sequencing the genomes of 1000 actinobacteria strains.</title>
        <authorList>
            <person name="Klenk H.-P."/>
        </authorList>
    </citation>
    <scope>NUCLEOTIDE SEQUENCE [LARGE SCALE GENOMIC DNA]</scope>
    <source>
        <strain evidence="3 4">DSM 45510</strain>
    </source>
</reference>
<name>A0ABS4PU51_9PSEU</name>
<feature type="chain" id="PRO_5047526738" evidence="1">
    <location>
        <begin position="19"/>
        <end position="543"/>
    </location>
</feature>
<dbReference type="InterPro" id="IPR002035">
    <property type="entry name" value="VWF_A"/>
</dbReference>
<dbReference type="Proteomes" id="UP000741013">
    <property type="component" value="Unassembled WGS sequence"/>
</dbReference>